<proteinExistence type="predicted"/>
<dbReference type="EMBL" id="JACHJF010000005">
    <property type="protein sequence ID" value="MBB5118706.1"/>
    <property type="molecule type" value="Genomic_DNA"/>
</dbReference>
<gene>
    <name evidence="1" type="ORF">FHS36_002139</name>
</gene>
<name>A0A7W8BAK7_STREU</name>
<dbReference type="AlphaFoldDB" id="A0A7W8BAK7"/>
<evidence type="ECO:0000313" key="1">
    <source>
        <dbReference type="EMBL" id="MBB5118706.1"/>
    </source>
</evidence>
<protein>
    <recommendedName>
        <fullName evidence="3">Transcriptional regulator</fullName>
    </recommendedName>
</protein>
<evidence type="ECO:0000313" key="2">
    <source>
        <dbReference type="Proteomes" id="UP000528608"/>
    </source>
</evidence>
<comment type="caution">
    <text evidence="1">The sequence shown here is derived from an EMBL/GenBank/DDBJ whole genome shotgun (WGS) entry which is preliminary data.</text>
</comment>
<sequence length="92" mass="9818">MIPRPGGVQTALEPNAIGIGLLLQHGVKIRPEAGGHFRGAARRAVAVHTATQREADLTIAAIAAETGLSRYLVRALLIEQGVIKRPQHRSAR</sequence>
<reference evidence="1 2" key="1">
    <citation type="submission" date="2020-08" db="EMBL/GenBank/DDBJ databases">
        <title>Genomic Encyclopedia of Type Strains, Phase III (KMG-III): the genomes of soil and plant-associated and newly described type strains.</title>
        <authorList>
            <person name="Whitman W."/>
        </authorList>
    </citation>
    <scope>NUCLEOTIDE SEQUENCE [LARGE SCALE GENOMIC DNA]</scope>
    <source>
        <strain evidence="1 2">CECT 3259</strain>
    </source>
</reference>
<dbReference type="Proteomes" id="UP000528608">
    <property type="component" value="Unassembled WGS sequence"/>
</dbReference>
<organism evidence="1 2">
    <name type="scientific">Streptomyces eurocidicus</name>
    <name type="common">Streptoverticillium eurocidicus</name>
    <dbReference type="NCBI Taxonomy" id="66423"/>
    <lineage>
        <taxon>Bacteria</taxon>
        <taxon>Bacillati</taxon>
        <taxon>Actinomycetota</taxon>
        <taxon>Actinomycetes</taxon>
        <taxon>Kitasatosporales</taxon>
        <taxon>Streptomycetaceae</taxon>
        <taxon>Streptomyces</taxon>
    </lineage>
</organism>
<evidence type="ECO:0008006" key="3">
    <source>
        <dbReference type="Google" id="ProtNLM"/>
    </source>
</evidence>
<accession>A0A7W8BAK7</accession>
<dbReference type="RefSeq" id="WP_146045448.1">
    <property type="nucleotide sequence ID" value="NZ_JACHJF010000005.1"/>
</dbReference>